<name>A0A5D9BZK1_9SPHN</name>
<protein>
    <submittedName>
        <fullName evidence="2">Alpha/beta hydrolase</fullName>
    </submittedName>
</protein>
<dbReference type="Pfam" id="PF12697">
    <property type="entry name" value="Abhydrolase_6"/>
    <property type="match status" value="1"/>
</dbReference>
<evidence type="ECO:0000313" key="3">
    <source>
        <dbReference type="Proteomes" id="UP000322077"/>
    </source>
</evidence>
<dbReference type="SUPFAM" id="SSF53474">
    <property type="entry name" value="alpha/beta-Hydrolases"/>
    <property type="match status" value="1"/>
</dbReference>
<evidence type="ECO:0000313" key="2">
    <source>
        <dbReference type="EMBL" id="TZG25028.1"/>
    </source>
</evidence>
<organism evidence="2 3">
    <name type="scientific">Sphingomonas montanisoli</name>
    <dbReference type="NCBI Taxonomy" id="2606412"/>
    <lineage>
        <taxon>Bacteria</taxon>
        <taxon>Pseudomonadati</taxon>
        <taxon>Pseudomonadota</taxon>
        <taxon>Alphaproteobacteria</taxon>
        <taxon>Sphingomonadales</taxon>
        <taxon>Sphingomonadaceae</taxon>
        <taxon>Sphingomonas</taxon>
    </lineage>
</organism>
<dbReference type="EMBL" id="VTOU01000004">
    <property type="protein sequence ID" value="TZG25028.1"/>
    <property type="molecule type" value="Genomic_DNA"/>
</dbReference>
<sequence>MADWEDGYWWSADGLRLHYRDYPGTGLPIICIPGLTRNARDFAEVADRLKGRHRLILVELRGRGESAYAKDPMSYVPLTYLQDVQLLIDELKLDRLIMFGTSLGGLILSLLATSNVGRLAGALINDVGPVIDPAGLARIRSYVGKSVSYPTWLHAARGIAETQASNFPGNGLHDWLAMAKRLCRLTPAGRIVFDYDMAIAEPFRAPGGAEPGVDMWPVLNALKDIPTLLVRGGLSDLLKPETAARMLETLPQMEEVVIARVGHTPSLSEPPSIAGIDRLLARIAAAG</sequence>
<comment type="caution">
    <text evidence="2">The sequence shown here is derived from an EMBL/GenBank/DDBJ whole genome shotgun (WGS) entry which is preliminary data.</text>
</comment>
<gene>
    <name evidence="2" type="ORF">FYJ91_17340</name>
</gene>
<proteinExistence type="predicted"/>
<feature type="domain" description="AB hydrolase-1" evidence="1">
    <location>
        <begin position="29"/>
        <end position="270"/>
    </location>
</feature>
<dbReference type="RefSeq" id="WP_149523568.1">
    <property type="nucleotide sequence ID" value="NZ_VTOU01000004.1"/>
</dbReference>
<keyword evidence="3" id="KW-1185">Reference proteome</keyword>
<evidence type="ECO:0000259" key="1">
    <source>
        <dbReference type="Pfam" id="PF12697"/>
    </source>
</evidence>
<dbReference type="GO" id="GO:0016787">
    <property type="term" value="F:hydrolase activity"/>
    <property type="evidence" value="ECO:0007669"/>
    <property type="project" value="UniProtKB-KW"/>
</dbReference>
<accession>A0A5D9BZK1</accession>
<dbReference type="PANTHER" id="PTHR43433">
    <property type="entry name" value="HYDROLASE, ALPHA/BETA FOLD FAMILY PROTEIN"/>
    <property type="match status" value="1"/>
</dbReference>
<dbReference type="AlphaFoldDB" id="A0A5D9BZK1"/>
<reference evidence="2 3" key="1">
    <citation type="submission" date="2019-08" db="EMBL/GenBank/DDBJ databases">
        <authorList>
            <person name="Wang G."/>
            <person name="Xu Z."/>
        </authorList>
    </citation>
    <scope>NUCLEOTIDE SEQUENCE [LARGE SCALE GENOMIC DNA]</scope>
    <source>
        <strain evidence="2 3">ZX</strain>
    </source>
</reference>
<dbReference type="InterPro" id="IPR050471">
    <property type="entry name" value="AB_hydrolase"/>
</dbReference>
<dbReference type="InterPro" id="IPR029058">
    <property type="entry name" value="AB_hydrolase_fold"/>
</dbReference>
<dbReference type="Proteomes" id="UP000322077">
    <property type="component" value="Unassembled WGS sequence"/>
</dbReference>
<dbReference type="InterPro" id="IPR000073">
    <property type="entry name" value="AB_hydrolase_1"/>
</dbReference>
<dbReference type="PANTHER" id="PTHR43433:SF5">
    <property type="entry name" value="AB HYDROLASE-1 DOMAIN-CONTAINING PROTEIN"/>
    <property type="match status" value="1"/>
</dbReference>
<dbReference type="Gene3D" id="3.40.50.1820">
    <property type="entry name" value="alpha/beta hydrolase"/>
    <property type="match status" value="1"/>
</dbReference>
<keyword evidence="2" id="KW-0378">Hydrolase</keyword>